<proteinExistence type="inferred from homology"/>
<gene>
    <name evidence="5" type="ORF">SAMN04487824_1441</name>
</gene>
<dbReference type="PANTHER" id="PTHR30050:SF4">
    <property type="entry name" value="ATP-BINDING PROTEIN RV3427C IN INSERTION SEQUENCE-RELATED"/>
    <property type="match status" value="1"/>
</dbReference>
<feature type="domain" description="AAA+ ATPase" evidence="4">
    <location>
        <begin position="98"/>
        <end position="230"/>
    </location>
</feature>
<dbReference type="GO" id="GO:0006260">
    <property type="term" value="P:DNA replication"/>
    <property type="evidence" value="ECO:0007669"/>
    <property type="project" value="TreeGrafter"/>
</dbReference>
<dbReference type="InterPro" id="IPR002611">
    <property type="entry name" value="IstB_ATP-bd"/>
</dbReference>
<keyword evidence="6" id="KW-1185">Reference proteome</keyword>
<dbReference type="PANTHER" id="PTHR30050">
    <property type="entry name" value="CHROMOSOMAL REPLICATION INITIATOR PROTEIN DNAA"/>
    <property type="match status" value="1"/>
</dbReference>
<dbReference type="InterPro" id="IPR047661">
    <property type="entry name" value="IstB"/>
</dbReference>
<reference evidence="6" key="1">
    <citation type="submission" date="2016-10" db="EMBL/GenBank/DDBJ databases">
        <authorList>
            <person name="Varghese N."/>
            <person name="Submissions S."/>
        </authorList>
    </citation>
    <scope>NUCLEOTIDE SEQUENCE [LARGE SCALE GENOMIC DNA]</scope>
    <source>
        <strain evidence="6">DSM 22619</strain>
    </source>
</reference>
<dbReference type="PIRSF" id="PIRSF003073">
    <property type="entry name" value="DNAC_TnpB_IstB"/>
    <property type="match status" value="1"/>
</dbReference>
<dbReference type="CDD" id="cd00009">
    <property type="entry name" value="AAA"/>
    <property type="match status" value="1"/>
</dbReference>
<comment type="similarity">
    <text evidence="1">Belongs to the IS21/IS1162 putative ATP-binding protein family.</text>
</comment>
<evidence type="ECO:0000256" key="3">
    <source>
        <dbReference type="ARBA" id="ARBA00022840"/>
    </source>
</evidence>
<evidence type="ECO:0000256" key="1">
    <source>
        <dbReference type="ARBA" id="ARBA00008059"/>
    </source>
</evidence>
<dbReference type="GO" id="GO:0005524">
    <property type="term" value="F:ATP binding"/>
    <property type="evidence" value="ECO:0007669"/>
    <property type="project" value="UniProtKB-KW"/>
</dbReference>
<dbReference type="SUPFAM" id="SSF52540">
    <property type="entry name" value="P-loop containing nucleoside triphosphate hydrolases"/>
    <property type="match status" value="1"/>
</dbReference>
<dbReference type="InterPro" id="IPR003593">
    <property type="entry name" value="AAA+_ATPase"/>
</dbReference>
<protein>
    <submittedName>
        <fullName evidence="5">DNA replication protein DnaC</fullName>
    </submittedName>
</protein>
<evidence type="ECO:0000313" key="6">
    <source>
        <dbReference type="Proteomes" id="UP000198528"/>
    </source>
</evidence>
<dbReference type="InterPro" id="IPR027417">
    <property type="entry name" value="P-loop_NTPase"/>
</dbReference>
<evidence type="ECO:0000313" key="5">
    <source>
        <dbReference type="EMBL" id="SDC69553.1"/>
    </source>
</evidence>
<dbReference type="STRING" id="604330.SAMN04489857_1182"/>
<dbReference type="AlphaFoldDB" id="A0A1G6NNU0"/>
<dbReference type="RefSeq" id="WP_090847918.1">
    <property type="nucleotide sequence ID" value="NZ_FMZL01000044.1"/>
</dbReference>
<dbReference type="Gene3D" id="3.40.50.300">
    <property type="entry name" value="P-loop containing nucleotide triphosphate hydrolases"/>
    <property type="match status" value="1"/>
</dbReference>
<name>A0A1G6NNU0_9ACTN</name>
<keyword evidence="3" id="KW-0067">ATP-binding</keyword>
<dbReference type="Pfam" id="PF01695">
    <property type="entry name" value="IstB_IS21"/>
    <property type="match status" value="1"/>
</dbReference>
<dbReference type="NCBIfam" id="NF038214">
    <property type="entry name" value="IS21_help_AAA"/>
    <property type="match status" value="1"/>
</dbReference>
<keyword evidence="2" id="KW-0547">Nucleotide-binding</keyword>
<evidence type="ECO:0000256" key="2">
    <source>
        <dbReference type="ARBA" id="ARBA00022741"/>
    </source>
</evidence>
<dbReference type="SMART" id="SM00382">
    <property type="entry name" value="AAA"/>
    <property type="match status" value="1"/>
</dbReference>
<organism evidence="5 6">
    <name type="scientific">Parafannyhessea umbonata</name>
    <dbReference type="NCBI Taxonomy" id="604330"/>
    <lineage>
        <taxon>Bacteria</taxon>
        <taxon>Bacillati</taxon>
        <taxon>Actinomycetota</taxon>
        <taxon>Coriobacteriia</taxon>
        <taxon>Coriobacteriales</taxon>
        <taxon>Atopobiaceae</taxon>
        <taxon>Parafannyhessea</taxon>
    </lineage>
</organism>
<dbReference type="Proteomes" id="UP000198528">
    <property type="component" value="Unassembled WGS sequence"/>
</dbReference>
<dbReference type="EMBL" id="FMZL01000044">
    <property type="protein sequence ID" value="SDC69553.1"/>
    <property type="molecule type" value="Genomic_DNA"/>
</dbReference>
<evidence type="ECO:0000259" key="4">
    <source>
        <dbReference type="SMART" id="SM00382"/>
    </source>
</evidence>
<dbReference type="InterPro" id="IPR028350">
    <property type="entry name" value="DNAC/IstB-like"/>
</dbReference>
<sequence>MQSSACVADAVVEAGKRCSLTKSVLAEWARRGTPRQVEYLLGYLEAEGASRDASKRAQLLRRCALPQAKTFEGYDWSCVSWPDGFGRDDLLSLSFLGDREDLVLMGDVGTGKTHMAEALCVLACQSARAARFFTASSLVGRLRRARDEGRLDRELAQIGRAELLVVDELGFLPLDVDGARLLFQVVSQAYETQSVVFTTNLEFSRWGSVFGDDQMAAAVIDRVVHHGRLLQFRGESYRVRHALMSPGGGGAE</sequence>
<accession>A0A1G6NNU0</accession>